<feature type="compositionally biased region" description="Acidic residues" evidence="5">
    <location>
        <begin position="133"/>
        <end position="149"/>
    </location>
</feature>
<evidence type="ECO:0000256" key="4">
    <source>
        <dbReference type="ARBA" id="ARBA00022552"/>
    </source>
</evidence>
<gene>
    <name evidence="6" type="ORF">AB6A40_010448</name>
</gene>
<keyword evidence="7" id="KW-1185">Reference proteome</keyword>
<evidence type="ECO:0000313" key="6">
    <source>
        <dbReference type="EMBL" id="MFH4983739.1"/>
    </source>
</evidence>
<comment type="similarity">
    <text evidence="2">Belongs to the TSR2 family.</text>
</comment>
<reference evidence="6 7" key="1">
    <citation type="submission" date="2024-08" db="EMBL/GenBank/DDBJ databases">
        <title>Gnathostoma spinigerum genome.</title>
        <authorList>
            <person name="Gonzalez-Bertolin B."/>
            <person name="Monzon S."/>
            <person name="Zaballos A."/>
            <person name="Jimenez P."/>
            <person name="Dekumyoy P."/>
            <person name="Varona S."/>
            <person name="Cuesta I."/>
            <person name="Sumanam S."/>
            <person name="Adisakwattana P."/>
            <person name="Gasser R.B."/>
            <person name="Hernandez-Gonzalez A."/>
            <person name="Young N.D."/>
            <person name="Perteguer M.J."/>
        </authorList>
    </citation>
    <scope>NUCLEOTIDE SEQUENCE [LARGE SCALE GENOMIC DNA]</scope>
    <source>
        <strain evidence="6">AL3</strain>
        <tissue evidence="6">Liver</tissue>
    </source>
</reference>
<dbReference type="EMBL" id="JBGFUD010013549">
    <property type="protein sequence ID" value="MFH4983739.1"/>
    <property type="molecule type" value="Genomic_DNA"/>
</dbReference>
<accession>A0ABD6EZR7</accession>
<feature type="region of interest" description="Disordered" evidence="5">
    <location>
        <begin position="126"/>
        <end position="180"/>
    </location>
</feature>
<evidence type="ECO:0000313" key="7">
    <source>
        <dbReference type="Proteomes" id="UP001608902"/>
    </source>
</evidence>
<evidence type="ECO:0000256" key="1">
    <source>
        <dbReference type="ARBA" id="ARBA00002210"/>
    </source>
</evidence>
<organism evidence="6 7">
    <name type="scientific">Gnathostoma spinigerum</name>
    <dbReference type="NCBI Taxonomy" id="75299"/>
    <lineage>
        <taxon>Eukaryota</taxon>
        <taxon>Metazoa</taxon>
        <taxon>Ecdysozoa</taxon>
        <taxon>Nematoda</taxon>
        <taxon>Chromadorea</taxon>
        <taxon>Rhabditida</taxon>
        <taxon>Spirurina</taxon>
        <taxon>Gnathostomatomorpha</taxon>
        <taxon>Gnathostomatoidea</taxon>
        <taxon>Gnathostomatidae</taxon>
        <taxon>Gnathostoma</taxon>
    </lineage>
</organism>
<dbReference type="Proteomes" id="UP001608902">
    <property type="component" value="Unassembled WGS sequence"/>
</dbReference>
<evidence type="ECO:0000256" key="2">
    <source>
        <dbReference type="ARBA" id="ARBA00006524"/>
    </source>
</evidence>
<name>A0ABD6EZR7_9BILA</name>
<protein>
    <recommendedName>
        <fullName evidence="3">Pre-rRNA-processing protein TSR2 homolog</fullName>
    </recommendedName>
</protein>
<dbReference type="Pfam" id="PF10273">
    <property type="entry name" value="WGG"/>
    <property type="match status" value="1"/>
</dbReference>
<evidence type="ECO:0000256" key="3">
    <source>
        <dbReference type="ARBA" id="ARBA00017551"/>
    </source>
</evidence>
<sequence>MSSCDMQNLSSFHEVVSSLLSSWTAYQLAVKLHFGGAETDEKSEWFVDVLTNFLEETKDIDSYELIDWLSEVLYNEFDLIVEDGSTDFIADSLLKCQRWWKEECRENIILFLETLPSSCAVERAAMQSNGNASDDEEESSTESGSEDNMDSSKSRNRQKTGRQPRMVTDEDGWTTVCPRP</sequence>
<comment type="caution">
    <text evidence="6">The sequence shown here is derived from an EMBL/GenBank/DDBJ whole genome shotgun (WGS) entry which is preliminary data.</text>
</comment>
<keyword evidence="4" id="KW-0698">rRNA processing</keyword>
<comment type="function">
    <text evidence="1">May be involved in 20S pre-rRNA processing.</text>
</comment>
<dbReference type="InterPro" id="IPR019398">
    <property type="entry name" value="Pre-rRNA_process_TSR2"/>
</dbReference>
<dbReference type="GO" id="GO:0006364">
    <property type="term" value="P:rRNA processing"/>
    <property type="evidence" value="ECO:0007669"/>
    <property type="project" value="UniProtKB-KW"/>
</dbReference>
<dbReference type="PANTHER" id="PTHR21250">
    <property type="entry name" value="PRE-RRNA-PROCESSING PROTEIN TSR2 HOMOLOG"/>
    <property type="match status" value="1"/>
</dbReference>
<evidence type="ECO:0000256" key="5">
    <source>
        <dbReference type="SAM" id="MobiDB-lite"/>
    </source>
</evidence>
<proteinExistence type="inferred from homology"/>
<dbReference type="AlphaFoldDB" id="A0ABD6EZR7"/>